<dbReference type="Proteomes" id="UP001428290">
    <property type="component" value="Unassembled WGS sequence"/>
</dbReference>
<name>A0ABP9X5A9_9CHLR</name>
<evidence type="ECO:0000313" key="3">
    <source>
        <dbReference type="Proteomes" id="UP001428290"/>
    </source>
</evidence>
<dbReference type="Pfam" id="PF14353">
    <property type="entry name" value="CpXC"/>
    <property type="match status" value="1"/>
</dbReference>
<dbReference type="InterPro" id="IPR025682">
    <property type="entry name" value="CpXC_dom"/>
</dbReference>
<accession>A0ABP9X5A9</accession>
<reference evidence="2 3" key="1">
    <citation type="submission" date="2024-02" db="EMBL/GenBank/DDBJ databases">
        <title>Herpetosiphon gulosus NBRC 112829.</title>
        <authorList>
            <person name="Ichikawa N."/>
            <person name="Katano-Makiyama Y."/>
            <person name="Hidaka K."/>
        </authorList>
    </citation>
    <scope>NUCLEOTIDE SEQUENCE [LARGE SCALE GENOMIC DNA]</scope>
    <source>
        <strain evidence="2 3">NBRC 112829</strain>
    </source>
</reference>
<protein>
    <recommendedName>
        <fullName evidence="1">CpXC domain-containing protein</fullName>
    </recommendedName>
</protein>
<evidence type="ECO:0000313" key="2">
    <source>
        <dbReference type="EMBL" id="GAA5530596.1"/>
    </source>
</evidence>
<organism evidence="2 3">
    <name type="scientific">Herpetosiphon gulosus</name>
    <dbReference type="NCBI Taxonomy" id="1973496"/>
    <lineage>
        <taxon>Bacteria</taxon>
        <taxon>Bacillati</taxon>
        <taxon>Chloroflexota</taxon>
        <taxon>Chloroflexia</taxon>
        <taxon>Herpetosiphonales</taxon>
        <taxon>Herpetosiphonaceae</taxon>
        <taxon>Herpetosiphon</taxon>
    </lineage>
</organism>
<evidence type="ECO:0000259" key="1">
    <source>
        <dbReference type="Pfam" id="PF14353"/>
    </source>
</evidence>
<gene>
    <name evidence="2" type="ORF">Hgul01_04416</name>
</gene>
<proteinExistence type="predicted"/>
<dbReference type="EMBL" id="BAABRU010000020">
    <property type="protein sequence ID" value="GAA5530596.1"/>
    <property type="molecule type" value="Genomic_DNA"/>
</dbReference>
<dbReference type="RefSeq" id="WP_345724196.1">
    <property type="nucleotide sequence ID" value="NZ_BAABRU010000020.1"/>
</dbReference>
<sequence>MPISYSQPYELVCPTCQTPFVAEAWLIVDAEERPDLVQAIRAVSLHDTRCPGCGQTGVVPAPILLHDRRAKAVLFGVPYGMPEAEWNELAQGLLWMLIGALPRENQLPYLGNVQAEAGVAGVAEALDQLNYTPQSAIEAIGDALGSEDSDSLPPLAEAIMRMLAADTPEALQAVLHEYPFLLDEAMDEGLAGLAEAAVDAGEFEISQAFERARITLIQLRQTLDQSSQTQANTKPAVAAQASAPPPANWHSIRRAVLACEDAGELLALRAEYPILASADADAWLAEEQQALRDVGDLGAAQLIGEARAVLRGER</sequence>
<feature type="domain" description="CpXC" evidence="1">
    <location>
        <begin position="12"/>
        <end position="78"/>
    </location>
</feature>
<keyword evidence="3" id="KW-1185">Reference proteome</keyword>
<comment type="caution">
    <text evidence="2">The sequence shown here is derived from an EMBL/GenBank/DDBJ whole genome shotgun (WGS) entry which is preliminary data.</text>
</comment>